<sequence length="81" mass="9656">MMTRREIEVAILENDRDVTFVDVKGERVHAKSTPEEFDPLEDHSYEIKKDNHTEGVYELEEAIIRLEELKVLKVWKEQNEN</sequence>
<keyword evidence="1" id="KW-0614">Plasmid</keyword>
<comment type="caution">
    <text evidence="1">The sequence shown here is derived from an EMBL/GenBank/DDBJ whole genome shotgun (WGS) entry which is preliminary data.</text>
</comment>
<evidence type="ECO:0008006" key="3">
    <source>
        <dbReference type="Google" id="ProtNLM"/>
    </source>
</evidence>
<dbReference type="AlphaFoldDB" id="A0AAX1Q7P1"/>
<dbReference type="GeneID" id="72763010"/>
<gene>
    <name evidence="1" type="ORF">A3864_15305</name>
</gene>
<proteinExistence type="predicted"/>
<dbReference type="RefSeq" id="WP_111925615.1">
    <property type="nucleotide sequence ID" value="NZ_JBCMSM010000031.1"/>
</dbReference>
<name>A0AAX1Q7P1_9BACI</name>
<reference evidence="1 2" key="1">
    <citation type="submission" date="2016-03" db="EMBL/GenBank/DDBJ databases">
        <title>Comparison of Bacillus endophyticus and B. anthracis characteristics using whole genome sequence analysis and microbiological techniques.</title>
        <authorList>
            <person name="Lekota K.E."/>
            <person name="Mafofo J."/>
            <person name="Rees J."/>
            <person name="Muchadeyi F.C."/>
            <person name="Madoroba E."/>
            <person name="Van Heerden H."/>
        </authorList>
    </citation>
    <scope>NUCLEOTIDE SEQUENCE [LARGE SCALE GENOMIC DNA]</scope>
    <source>
        <strain evidence="1 2">3631_10C</strain>
        <plasmid evidence="1">pBEH1</plasmid>
    </source>
</reference>
<geneLocation type="plasmid" evidence="1">
    <name>pBEH1</name>
</geneLocation>
<organism evidence="1 2">
    <name type="scientific">Priestia endophytica</name>
    <dbReference type="NCBI Taxonomy" id="135735"/>
    <lineage>
        <taxon>Bacteria</taxon>
        <taxon>Bacillati</taxon>
        <taxon>Bacillota</taxon>
        <taxon>Bacilli</taxon>
        <taxon>Bacillales</taxon>
        <taxon>Bacillaceae</taxon>
        <taxon>Priestia</taxon>
    </lineage>
</organism>
<protein>
    <recommendedName>
        <fullName evidence="3">Phage protein</fullName>
    </recommendedName>
</protein>
<evidence type="ECO:0000313" key="1">
    <source>
        <dbReference type="EMBL" id="RAS75654.1"/>
    </source>
</evidence>
<dbReference type="EMBL" id="LVYK01000033">
    <property type="protein sequence ID" value="RAS75654.1"/>
    <property type="molecule type" value="Genomic_DNA"/>
</dbReference>
<accession>A0AAX1Q7P1</accession>
<dbReference type="Proteomes" id="UP000250174">
    <property type="component" value="Unassembled WGS sequence"/>
</dbReference>
<evidence type="ECO:0000313" key="2">
    <source>
        <dbReference type="Proteomes" id="UP000250174"/>
    </source>
</evidence>